<keyword evidence="8" id="KW-1185">Reference proteome</keyword>
<feature type="transmembrane region" description="Helical" evidence="5">
    <location>
        <begin position="126"/>
        <end position="142"/>
    </location>
</feature>
<comment type="subcellular location">
    <subcellularLocation>
        <location evidence="1">Membrane</location>
        <topology evidence="1">Multi-pass membrane protein</topology>
    </subcellularLocation>
</comment>
<feature type="transmembrane region" description="Helical" evidence="5">
    <location>
        <begin position="72"/>
        <end position="92"/>
    </location>
</feature>
<evidence type="ECO:0000256" key="1">
    <source>
        <dbReference type="ARBA" id="ARBA00004141"/>
    </source>
</evidence>
<evidence type="ECO:0000256" key="4">
    <source>
        <dbReference type="ARBA" id="ARBA00023136"/>
    </source>
</evidence>
<dbReference type="Proteomes" id="UP000529637">
    <property type="component" value="Unassembled WGS sequence"/>
</dbReference>
<reference evidence="7 8" key="1">
    <citation type="submission" date="2020-06" db="EMBL/GenBank/DDBJ databases">
        <title>Schlegella sp. ID0723 isolated from air conditioner.</title>
        <authorList>
            <person name="Kim D.Y."/>
            <person name="Kim D.-U."/>
        </authorList>
    </citation>
    <scope>NUCLEOTIDE SEQUENCE [LARGE SCALE GENOMIC DNA]</scope>
    <source>
        <strain evidence="7 8">ID0723</strain>
    </source>
</reference>
<dbReference type="RefSeq" id="WP_176069632.1">
    <property type="nucleotide sequence ID" value="NZ_JABWMJ010000006.1"/>
</dbReference>
<keyword evidence="3 5" id="KW-1133">Transmembrane helix</keyword>
<evidence type="ECO:0000313" key="8">
    <source>
        <dbReference type="Proteomes" id="UP000529637"/>
    </source>
</evidence>
<evidence type="ECO:0000256" key="3">
    <source>
        <dbReference type="ARBA" id="ARBA00022989"/>
    </source>
</evidence>
<dbReference type="PANTHER" id="PTHR22911:SF6">
    <property type="entry name" value="SOLUTE CARRIER FAMILY 35 MEMBER G1"/>
    <property type="match status" value="1"/>
</dbReference>
<feature type="transmembrane region" description="Helical" evidence="5">
    <location>
        <begin position="98"/>
        <end position="119"/>
    </location>
</feature>
<dbReference type="EMBL" id="JABWMJ010000006">
    <property type="protein sequence ID" value="NUZ06771.1"/>
    <property type="molecule type" value="Genomic_DNA"/>
</dbReference>
<feature type="transmembrane region" description="Helical" evidence="5">
    <location>
        <begin position="34"/>
        <end position="60"/>
    </location>
</feature>
<dbReference type="SUPFAM" id="SSF103481">
    <property type="entry name" value="Multidrug resistance efflux transporter EmrE"/>
    <property type="match status" value="2"/>
</dbReference>
<feature type="domain" description="EamA" evidence="6">
    <location>
        <begin position="151"/>
        <end position="280"/>
    </location>
</feature>
<keyword evidence="2 5" id="KW-0812">Transmembrane</keyword>
<dbReference type="AlphaFoldDB" id="A0A7Y6TX83"/>
<proteinExistence type="predicted"/>
<feature type="transmembrane region" description="Helical" evidence="5">
    <location>
        <begin position="148"/>
        <end position="170"/>
    </location>
</feature>
<protein>
    <submittedName>
        <fullName evidence="7">DMT family transporter</fullName>
    </submittedName>
</protein>
<keyword evidence="4 5" id="KW-0472">Membrane</keyword>
<name>A0A7Y6TX83_9BURK</name>
<sequence>MAPLNAPRPLLGIALVIAAASAFAVMDTTIRYVGSYFSVALVLWTRYGLHAAIMTLWIVVSRQRSFRTANPMFQIARGALLAFSSAMAFAALRRMPVAEFTAIVMLTPVVATLVARVWLKERISPLRWGLVVGGFVGALVVVRPGSGIIGWAALLPLAAAFSNATFQIMTSRFAPHEDPFTTNFYTGATGMAIATPILLASVADPIDALMAAPGSQVAALAAVAVLGTSGHLMLIMALSKAPPSTLMPFQYAQLAVAALAGYIAFGVVPDGWGWVGMAIIGSCGAASAWLNVRAAAEKQRPVTAVAADTVSD</sequence>
<feature type="transmembrane region" description="Helical" evidence="5">
    <location>
        <begin position="215"/>
        <end position="239"/>
    </location>
</feature>
<feature type="transmembrane region" description="Helical" evidence="5">
    <location>
        <begin position="251"/>
        <end position="268"/>
    </location>
</feature>
<comment type="caution">
    <text evidence="7">The sequence shown here is derived from an EMBL/GenBank/DDBJ whole genome shotgun (WGS) entry which is preliminary data.</text>
</comment>
<evidence type="ECO:0000313" key="7">
    <source>
        <dbReference type="EMBL" id="NUZ06771.1"/>
    </source>
</evidence>
<feature type="transmembrane region" description="Helical" evidence="5">
    <location>
        <begin position="274"/>
        <end position="292"/>
    </location>
</feature>
<feature type="transmembrane region" description="Helical" evidence="5">
    <location>
        <begin position="182"/>
        <end position="203"/>
    </location>
</feature>
<accession>A0A7Y6TX83</accession>
<dbReference type="PANTHER" id="PTHR22911">
    <property type="entry name" value="ACYL-MALONYL CONDENSING ENZYME-RELATED"/>
    <property type="match status" value="1"/>
</dbReference>
<dbReference type="Pfam" id="PF00892">
    <property type="entry name" value="EamA"/>
    <property type="match status" value="2"/>
</dbReference>
<organism evidence="7 8">
    <name type="scientific">Piscinibacter koreensis</name>
    <dbReference type="NCBI Taxonomy" id="2742824"/>
    <lineage>
        <taxon>Bacteria</taxon>
        <taxon>Pseudomonadati</taxon>
        <taxon>Pseudomonadota</taxon>
        <taxon>Betaproteobacteria</taxon>
        <taxon>Burkholderiales</taxon>
        <taxon>Sphaerotilaceae</taxon>
        <taxon>Piscinibacter</taxon>
    </lineage>
</organism>
<evidence type="ECO:0000259" key="6">
    <source>
        <dbReference type="Pfam" id="PF00892"/>
    </source>
</evidence>
<dbReference type="GO" id="GO:0016020">
    <property type="term" value="C:membrane"/>
    <property type="evidence" value="ECO:0007669"/>
    <property type="project" value="UniProtKB-SubCell"/>
</dbReference>
<dbReference type="InterPro" id="IPR037185">
    <property type="entry name" value="EmrE-like"/>
</dbReference>
<evidence type="ECO:0000256" key="2">
    <source>
        <dbReference type="ARBA" id="ARBA00022692"/>
    </source>
</evidence>
<gene>
    <name evidence="7" type="ORF">HQN59_13470</name>
</gene>
<dbReference type="InterPro" id="IPR000620">
    <property type="entry name" value="EamA_dom"/>
</dbReference>
<feature type="domain" description="EamA" evidence="6">
    <location>
        <begin position="11"/>
        <end position="142"/>
    </location>
</feature>
<evidence type="ECO:0000256" key="5">
    <source>
        <dbReference type="SAM" id="Phobius"/>
    </source>
</evidence>